<dbReference type="Proteomes" id="UP000076661">
    <property type="component" value="Unassembled WGS sequence"/>
</dbReference>
<dbReference type="RefSeq" id="WP_063382643.1">
    <property type="nucleotide sequence ID" value="NZ_AUXX01000045.1"/>
</dbReference>
<organism evidence="1 2">
    <name type="scientific">Pseudoalteromonas luteoviolacea S4060-1</name>
    <dbReference type="NCBI Taxonomy" id="1365257"/>
    <lineage>
        <taxon>Bacteria</taxon>
        <taxon>Pseudomonadati</taxon>
        <taxon>Pseudomonadota</taxon>
        <taxon>Gammaproteobacteria</taxon>
        <taxon>Alteromonadales</taxon>
        <taxon>Pseudoalteromonadaceae</taxon>
        <taxon>Pseudoalteromonas</taxon>
    </lineage>
</organism>
<comment type="caution">
    <text evidence="1">The sequence shown here is derived from an EMBL/GenBank/DDBJ whole genome shotgun (WGS) entry which is preliminary data.</text>
</comment>
<reference evidence="1 2" key="1">
    <citation type="submission" date="2013-07" db="EMBL/GenBank/DDBJ databases">
        <title>Comparative Genomic and Metabolomic Analysis of Twelve Strains of Pseudoalteromonas luteoviolacea.</title>
        <authorList>
            <person name="Vynne N.G."/>
            <person name="Mansson M."/>
            <person name="Gram L."/>
        </authorList>
    </citation>
    <scope>NUCLEOTIDE SEQUENCE [LARGE SCALE GENOMIC DNA]</scope>
    <source>
        <strain evidence="1 2">S4060-1</strain>
    </source>
</reference>
<sequence length="93" mass="10268">MTYIKDQDLPESQELVHDMANLLCEQANEAINLICKRDTSSARISCEDVLIDLLPMAKLLDTYLTTGLSSGISNAIEQLLENAESITKVEVVL</sequence>
<evidence type="ECO:0000313" key="2">
    <source>
        <dbReference type="Proteomes" id="UP000076661"/>
    </source>
</evidence>
<protein>
    <submittedName>
        <fullName evidence="1">Uncharacterized protein</fullName>
    </submittedName>
</protein>
<evidence type="ECO:0000313" key="1">
    <source>
        <dbReference type="EMBL" id="KZN61545.1"/>
    </source>
</evidence>
<accession>A0A167JR93</accession>
<dbReference type="EMBL" id="AUXX01000045">
    <property type="protein sequence ID" value="KZN61545.1"/>
    <property type="molecule type" value="Genomic_DNA"/>
</dbReference>
<dbReference type="AlphaFoldDB" id="A0A167JR93"/>
<name>A0A167JR93_9GAMM</name>
<proteinExistence type="predicted"/>
<gene>
    <name evidence="1" type="ORF">N478_05580</name>
</gene>
<dbReference type="PATRIC" id="fig|1365257.3.peg.4434"/>